<dbReference type="PANTHER" id="PTHR24089">
    <property type="entry name" value="SOLUTE CARRIER FAMILY 25"/>
    <property type="match status" value="1"/>
</dbReference>
<evidence type="ECO:0000256" key="2">
    <source>
        <dbReference type="ARBA" id="ARBA00006375"/>
    </source>
</evidence>
<evidence type="ECO:0000256" key="9">
    <source>
        <dbReference type="ARBA" id="ARBA00037549"/>
    </source>
</evidence>
<evidence type="ECO:0000256" key="11">
    <source>
        <dbReference type="ARBA" id="ARBA00041879"/>
    </source>
</evidence>
<comment type="catalytic activity">
    <reaction evidence="12">
        <text>thiamine phosphate(out) + thiamine diphosphate(in) = thiamine phosphate(in) + thiamine diphosphate(out)</text>
        <dbReference type="Rhea" id="RHEA:73383"/>
        <dbReference type="ChEBI" id="CHEBI:37575"/>
        <dbReference type="ChEBI" id="CHEBI:58937"/>
    </reaction>
</comment>
<feature type="repeat" description="Solcar" evidence="13">
    <location>
        <begin position="215"/>
        <end position="310"/>
    </location>
</feature>
<feature type="repeat" description="Solcar" evidence="13">
    <location>
        <begin position="11"/>
        <end position="104"/>
    </location>
</feature>
<evidence type="ECO:0000256" key="8">
    <source>
        <dbReference type="ARBA" id="ARBA00023136"/>
    </source>
</evidence>
<dbReference type="InterPro" id="IPR002067">
    <property type="entry name" value="MCP"/>
</dbReference>
<comment type="subcellular location">
    <subcellularLocation>
        <location evidence="1">Mitochondrion membrane</location>
        <topology evidence="1">Multi-pass membrane protein</topology>
    </subcellularLocation>
</comment>
<organism evidence="15">
    <name type="scientific">Rhodnius neglectus</name>
    <dbReference type="NCBI Taxonomy" id="72488"/>
    <lineage>
        <taxon>Eukaryota</taxon>
        <taxon>Metazoa</taxon>
        <taxon>Ecdysozoa</taxon>
        <taxon>Arthropoda</taxon>
        <taxon>Hexapoda</taxon>
        <taxon>Insecta</taxon>
        <taxon>Pterygota</taxon>
        <taxon>Neoptera</taxon>
        <taxon>Paraneoptera</taxon>
        <taxon>Hemiptera</taxon>
        <taxon>Heteroptera</taxon>
        <taxon>Panheteroptera</taxon>
        <taxon>Cimicomorpha</taxon>
        <taxon>Reduviidae</taxon>
        <taxon>Triatominae</taxon>
        <taxon>Rhodnius</taxon>
    </lineage>
</organism>
<dbReference type="PRINTS" id="PR00926">
    <property type="entry name" value="MITOCARRIER"/>
</dbReference>
<protein>
    <recommendedName>
        <fullName evidence="10">Mitochondrial thiamine pyrophosphate carrier</fullName>
    </recommendedName>
    <alternativeName>
        <fullName evidence="11">Solute carrier family 25 member 19</fullName>
    </alternativeName>
</protein>
<dbReference type="Gene3D" id="1.50.40.10">
    <property type="entry name" value="Mitochondrial carrier domain"/>
    <property type="match status" value="1"/>
</dbReference>
<keyword evidence="7" id="KW-0496">Mitochondrion</keyword>
<evidence type="ECO:0000256" key="7">
    <source>
        <dbReference type="ARBA" id="ARBA00023128"/>
    </source>
</evidence>
<keyword evidence="3 14" id="KW-0813">Transport</keyword>
<evidence type="ECO:0000256" key="1">
    <source>
        <dbReference type="ARBA" id="ARBA00004225"/>
    </source>
</evidence>
<evidence type="ECO:0000256" key="13">
    <source>
        <dbReference type="PROSITE-ProRule" id="PRU00282"/>
    </source>
</evidence>
<proteinExistence type="evidence at transcript level"/>
<keyword evidence="6" id="KW-1133">Transmembrane helix</keyword>
<evidence type="ECO:0000313" key="15">
    <source>
        <dbReference type="EMBL" id="JAI56180.1"/>
    </source>
</evidence>
<reference evidence="15" key="1">
    <citation type="journal article" date="2016" name="PLoS Negl. Trop. Dis.">
        <title>A Deep Insight into the Sialome of Rhodnius neglectus, a Vector of Chagas Disease.</title>
        <authorList>
            <person name="Santiago P.B."/>
            <person name="Assumpcao T.C."/>
            <person name="Araujo C.N."/>
            <person name="Bastos I.M."/>
            <person name="Neves D."/>
            <person name="Silva I.G."/>
            <person name="Charneau S."/>
            <person name="Queiroz R.M."/>
            <person name="Raiol T."/>
            <person name="Oliveira J.V."/>
            <person name="Sousa M.V."/>
            <person name="Calvo E."/>
            <person name="Ribeiro J.M."/>
            <person name="Santana J.M."/>
        </authorList>
    </citation>
    <scope>NUCLEOTIDE SEQUENCE</scope>
    <source>
        <tissue evidence="15">Salivary glands</tissue>
    </source>
</reference>
<dbReference type="Pfam" id="PF00153">
    <property type="entry name" value="Mito_carr"/>
    <property type="match status" value="3"/>
</dbReference>
<dbReference type="InterPro" id="IPR023395">
    <property type="entry name" value="MCP_dom_sf"/>
</dbReference>
<dbReference type="AlphaFoldDB" id="A0A0P4VU50"/>
<keyword evidence="8 13" id="KW-0472">Membrane</keyword>
<evidence type="ECO:0000256" key="14">
    <source>
        <dbReference type="RuleBase" id="RU000488"/>
    </source>
</evidence>
<comment type="similarity">
    <text evidence="2 14">Belongs to the mitochondrial carrier (TC 2.A.29) family.</text>
</comment>
<keyword evidence="4 13" id="KW-0812">Transmembrane</keyword>
<evidence type="ECO:0000256" key="10">
    <source>
        <dbReference type="ARBA" id="ARBA00040836"/>
    </source>
</evidence>
<evidence type="ECO:0000256" key="12">
    <source>
        <dbReference type="ARBA" id="ARBA00050799"/>
    </source>
</evidence>
<dbReference type="SUPFAM" id="SSF103506">
    <property type="entry name" value="Mitochondrial carrier"/>
    <property type="match status" value="1"/>
</dbReference>
<dbReference type="GO" id="GO:0090422">
    <property type="term" value="F:thiamine pyrophosphate transmembrane transporter activity"/>
    <property type="evidence" value="ECO:0007669"/>
    <property type="project" value="UniProtKB-ARBA"/>
</dbReference>
<dbReference type="EMBL" id="GDKW01000415">
    <property type="protein sequence ID" value="JAI56180.1"/>
    <property type="molecule type" value="mRNA"/>
</dbReference>
<evidence type="ECO:0000256" key="4">
    <source>
        <dbReference type="ARBA" id="ARBA00022692"/>
    </source>
</evidence>
<name>A0A0P4VU50_9HEMI</name>
<evidence type="ECO:0000256" key="5">
    <source>
        <dbReference type="ARBA" id="ARBA00022737"/>
    </source>
</evidence>
<feature type="repeat" description="Solcar" evidence="13">
    <location>
        <begin position="113"/>
        <end position="199"/>
    </location>
</feature>
<dbReference type="FunFam" id="1.50.40.10:FF:000011">
    <property type="entry name" value="Mitochondrial thiamine pyrophosphate carrier 1"/>
    <property type="match status" value="1"/>
</dbReference>
<dbReference type="GO" id="GO:0031966">
    <property type="term" value="C:mitochondrial membrane"/>
    <property type="evidence" value="ECO:0007669"/>
    <property type="project" value="UniProtKB-SubCell"/>
</dbReference>
<sequence length="316" mass="34938">MVGYDEKKIELTAKEYAFAGANAGIITRFLTQPLDVLKIRFQLQVEPLTRSSRISKYKTLLQASSTILKEEGIKGLWRGHNSGQLLSITFGVVQFSTFETLTAYSEKLFSSHRSLNSHFICGTAAGTLATIVSFPFDVTRTRFVAQGNYKAYGMMWEGIVLMVKHEGPTALFKGLSPTLIQVAPQSGVTFVTHNLISRLIQNFSWLSKETEGGGLKISGNLIAGSVAGIFGKLSIYPLDVAKKRLQLQGFQENRRGFGENFTCQGLINCVFKTVKKEGFTALFKGLVPSMIKAAITTAMYFTIYDETCKLLTLIKH</sequence>
<dbReference type="PROSITE" id="PS50920">
    <property type="entry name" value="SOLCAR"/>
    <property type="match status" value="3"/>
</dbReference>
<keyword evidence="5" id="KW-0677">Repeat</keyword>
<evidence type="ECO:0000256" key="3">
    <source>
        <dbReference type="ARBA" id="ARBA00022448"/>
    </source>
</evidence>
<comment type="function">
    <text evidence="9">Mitochondrial transporter mediating uptake of thiamine diphosphate into mitochondria. It is not clear if the antiporter activity is affected by the membrane potential or by the proton electrochemical gradient.</text>
</comment>
<evidence type="ECO:0000256" key="6">
    <source>
        <dbReference type="ARBA" id="ARBA00022989"/>
    </source>
</evidence>
<dbReference type="InterPro" id="IPR018108">
    <property type="entry name" value="MCP_transmembrane"/>
</dbReference>
<accession>A0A0P4VU50</accession>